<keyword evidence="3" id="KW-0808">Transferase</keyword>
<dbReference type="STRING" id="29655.A0A0K9NT71"/>
<dbReference type="OrthoDB" id="8062037at2759"/>
<dbReference type="Proteomes" id="UP000036987">
    <property type="component" value="Unassembled WGS sequence"/>
</dbReference>
<keyword evidence="6" id="KW-0833">Ubl conjugation pathway</keyword>
<keyword evidence="4" id="KW-0479">Metal-binding</keyword>
<dbReference type="InterPro" id="IPR001841">
    <property type="entry name" value="Znf_RING"/>
</dbReference>
<feature type="region of interest" description="Disordered" evidence="9">
    <location>
        <begin position="89"/>
        <end position="117"/>
    </location>
</feature>
<proteinExistence type="predicted"/>
<reference evidence="12" key="1">
    <citation type="journal article" date="2016" name="Nature">
        <title>The genome of the seagrass Zostera marina reveals angiosperm adaptation to the sea.</title>
        <authorList>
            <person name="Olsen J.L."/>
            <person name="Rouze P."/>
            <person name="Verhelst B."/>
            <person name="Lin Y.-C."/>
            <person name="Bayer T."/>
            <person name="Collen J."/>
            <person name="Dattolo E."/>
            <person name="De Paoli E."/>
            <person name="Dittami S."/>
            <person name="Maumus F."/>
            <person name="Michel G."/>
            <person name="Kersting A."/>
            <person name="Lauritano C."/>
            <person name="Lohaus R."/>
            <person name="Toepel M."/>
            <person name="Tonon T."/>
            <person name="Vanneste K."/>
            <person name="Amirebrahimi M."/>
            <person name="Brakel J."/>
            <person name="Bostroem C."/>
            <person name="Chovatia M."/>
            <person name="Grimwood J."/>
            <person name="Jenkins J.W."/>
            <person name="Jueterbock A."/>
            <person name="Mraz A."/>
            <person name="Stam W.T."/>
            <person name="Tice H."/>
            <person name="Bornberg-Bauer E."/>
            <person name="Green P.J."/>
            <person name="Pearson G.A."/>
            <person name="Procaccini G."/>
            <person name="Duarte C.M."/>
            <person name="Schmutz J."/>
            <person name="Reusch T.B.H."/>
            <person name="Van de Peer Y."/>
        </authorList>
    </citation>
    <scope>NUCLEOTIDE SEQUENCE [LARGE SCALE GENOMIC DNA]</scope>
    <source>
        <strain evidence="12">cv. Finnish</strain>
    </source>
</reference>
<dbReference type="OMA" id="MIFDEAC"/>
<evidence type="ECO:0000256" key="4">
    <source>
        <dbReference type="ARBA" id="ARBA00022723"/>
    </source>
</evidence>
<dbReference type="GO" id="GO:0004842">
    <property type="term" value="F:ubiquitin-protein transferase activity"/>
    <property type="evidence" value="ECO:0000318"/>
    <property type="project" value="GO_Central"/>
</dbReference>
<evidence type="ECO:0000256" key="2">
    <source>
        <dbReference type="ARBA" id="ARBA00012483"/>
    </source>
</evidence>
<keyword evidence="12" id="KW-1185">Reference proteome</keyword>
<dbReference type="PANTHER" id="PTHR46463:SF93">
    <property type="entry name" value="OS11G0629300 PROTEIN"/>
    <property type="match status" value="1"/>
</dbReference>
<dbReference type="EC" id="2.3.2.27" evidence="2"/>
<keyword evidence="7" id="KW-0862">Zinc</keyword>
<dbReference type="InterPro" id="IPR013083">
    <property type="entry name" value="Znf_RING/FYVE/PHD"/>
</dbReference>
<dbReference type="SUPFAM" id="SSF57850">
    <property type="entry name" value="RING/U-box"/>
    <property type="match status" value="1"/>
</dbReference>
<comment type="caution">
    <text evidence="11">The sequence shown here is derived from an EMBL/GenBank/DDBJ whole genome shotgun (WGS) entry which is preliminary data.</text>
</comment>
<dbReference type="AlphaFoldDB" id="A0A0K9NT71"/>
<evidence type="ECO:0000256" key="8">
    <source>
        <dbReference type="PROSITE-ProRule" id="PRU00175"/>
    </source>
</evidence>
<evidence type="ECO:0000256" key="6">
    <source>
        <dbReference type="ARBA" id="ARBA00022786"/>
    </source>
</evidence>
<evidence type="ECO:0000256" key="5">
    <source>
        <dbReference type="ARBA" id="ARBA00022771"/>
    </source>
</evidence>
<dbReference type="Pfam" id="PF13639">
    <property type="entry name" value="zf-RING_2"/>
    <property type="match status" value="1"/>
</dbReference>
<evidence type="ECO:0000256" key="3">
    <source>
        <dbReference type="ARBA" id="ARBA00022679"/>
    </source>
</evidence>
<comment type="catalytic activity">
    <reaction evidence="1">
        <text>S-ubiquitinyl-[E2 ubiquitin-conjugating enzyme]-L-cysteine + [acceptor protein]-L-lysine = [E2 ubiquitin-conjugating enzyme]-L-cysteine + N(6)-ubiquitinyl-[acceptor protein]-L-lysine.</text>
        <dbReference type="EC" id="2.3.2.27"/>
    </reaction>
</comment>
<protein>
    <recommendedName>
        <fullName evidence="2">RING-type E3 ubiquitin transferase</fullName>
        <ecNumber evidence="2">2.3.2.27</ecNumber>
    </recommendedName>
</protein>
<dbReference type="GO" id="GO:0061630">
    <property type="term" value="F:ubiquitin protein ligase activity"/>
    <property type="evidence" value="ECO:0007669"/>
    <property type="project" value="UniProtKB-EC"/>
</dbReference>
<dbReference type="SMART" id="SM00184">
    <property type="entry name" value="RING"/>
    <property type="match status" value="1"/>
</dbReference>
<evidence type="ECO:0000313" key="12">
    <source>
        <dbReference type="Proteomes" id="UP000036987"/>
    </source>
</evidence>
<gene>
    <name evidence="11" type="ORF">ZOSMA_6G00540</name>
</gene>
<sequence length="217" mass="24080">MGCIFSQCFVSEDSDDRHRNTNPAPFNLSTTVLAQVCCNLFVRRQHQQHITSSTSPSPSSSSSNQLTSMLTVPHSSTCDTFRSPPPPLPYNSLKYSPQRQHHGFHSKQGNKSSRPLGIGGDSNVFDTKNECKLEISPECSVKKLSEKVMIGIGYASISSDEEEEESCPICLEDYTDENPCITMLCSHKFHLGCLCEWIERSDDCPICGKAMIFDEAC</sequence>
<evidence type="ECO:0000256" key="9">
    <source>
        <dbReference type="SAM" id="MobiDB-lite"/>
    </source>
</evidence>
<organism evidence="11 12">
    <name type="scientific">Zostera marina</name>
    <name type="common">Eelgrass</name>
    <dbReference type="NCBI Taxonomy" id="29655"/>
    <lineage>
        <taxon>Eukaryota</taxon>
        <taxon>Viridiplantae</taxon>
        <taxon>Streptophyta</taxon>
        <taxon>Embryophyta</taxon>
        <taxon>Tracheophyta</taxon>
        <taxon>Spermatophyta</taxon>
        <taxon>Magnoliopsida</taxon>
        <taxon>Liliopsida</taxon>
        <taxon>Zosteraceae</taxon>
        <taxon>Zostera</taxon>
    </lineage>
</organism>
<dbReference type="GO" id="GO:0008270">
    <property type="term" value="F:zinc ion binding"/>
    <property type="evidence" value="ECO:0007669"/>
    <property type="project" value="UniProtKB-KW"/>
</dbReference>
<accession>A0A0K9NT71</accession>
<evidence type="ECO:0000256" key="1">
    <source>
        <dbReference type="ARBA" id="ARBA00000900"/>
    </source>
</evidence>
<feature type="domain" description="RING-type" evidence="10">
    <location>
        <begin position="167"/>
        <end position="207"/>
    </location>
</feature>
<evidence type="ECO:0000313" key="11">
    <source>
        <dbReference type="EMBL" id="KMZ59125.1"/>
    </source>
</evidence>
<name>A0A0K9NT71_ZOSMR</name>
<evidence type="ECO:0000256" key="7">
    <source>
        <dbReference type="ARBA" id="ARBA00022833"/>
    </source>
</evidence>
<keyword evidence="5 8" id="KW-0863">Zinc-finger</keyword>
<dbReference type="PROSITE" id="PS50089">
    <property type="entry name" value="ZF_RING_2"/>
    <property type="match status" value="1"/>
</dbReference>
<dbReference type="Gene3D" id="3.30.40.10">
    <property type="entry name" value="Zinc/RING finger domain, C3HC4 (zinc finger)"/>
    <property type="match status" value="1"/>
</dbReference>
<dbReference type="PANTHER" id="PTHR46463">
    <property type="entry name" value="ZINC FINGER, RING/FYVE/PHD-TYPE"/>
    <property type="match status" value="1"/>
</dbReference>
<dbReference type="EMBL" id="LFYR01001803">
    <property type="protein sequence ID" value="KMZ59125.1"/>
    <property type="molecule type" value="Genomic_DNA"/>
</dbReference>
<evidence type="ECO:0000259" key="10">
    <source>
        <dbReference type="PROSITE" id="PS50089"/>
    </source>
</evidence>